<dbReference type="GO" id="GO:0046872">
    <property type="term" value="F:metal ion binding"/>
    <property type="evidence" value="ECO:0007669"/>
    <property type="project" value="UniProtKB-KW"/>
</dbReference>
<keyword evidence="5" id="KW-1185">Reference proteome</keyword>
<dbReference type="Proteomes" id="UP000569329">
    <property type="component" value="Unassembled WGS sequence"/>
</dbReference>
<sequence length="150" mass="15989">MSEKTTSAHGYTIDLWYSGKAGEHGENIQALSAPTGTPLWTSDVEPGSTHDMSCARQHVLGACYATASQGLPTLADSGYERAGIGVHTPVKQPAGTQRLDPDNRTYNALLRSLRGLGERGFALLTQRWQTLQHLTASPAKSATSSQPLSP</sequence>
<dbReference type="Pfam" id="PF13359">
    <property type="entry name" value="DDE_Tnp_4"/>
    <property type="match status" value="1"/>
</dbReference>
<reference evidence="4 5" key="1">
    <citation type="submission" date="2020-07" db="EMBL/GenBank/DDBJ databases">
        <title>Sequencing the genomes of 1000 actinobacteria strains.</title>
        <authorList>
            <person name="Klenk H.-P."/>
        </authorList>
    </citation>
    <scope>NUCLEOTIDE SEQUENCE [LARGE SCALE GENOMIC DNA]</scope>
    <source>
        <strain evidence="4 5">DSM 45975</strain>
    </source>
</reference>
<accession>A0A839E790</accession>
<evidence type="ECO:0000313" key="5">
    <source>
        <dbReference type="Proteomes" id="UP000569329"/>
    </source>
</evidence>
<organism evidence="4 5">
    <name type="scientific">Halosaccharopolyspora lacisalsi</name>
    <dbReference type="NCBI Taxonomy" id="1000566"/>
    <lineage>
        <taxon>Bacteria</taxon>
        <taxon>Bacillati</taxon>
        <taxon>Actinomycetota</taxon>
        <taxon>Actinomycetes</taxon>
        <taxon>Pseudonocardiales</taxon>
        <taxon>Pseudonocardiaceae</taxon>
        <taxon>Halosaccharopolyspora</taxon>
    </lineage>
</organism>
<protein>
    <recommendedName>
        <fullName evidence="3">DDE Tnp4 domain-containing protein</fullName>
    </recommendedName>
</protein>
<dbReference type="InterPro" id="IPR027806">
    <property type="entry name" value="HARBI1_dom"/>
</dbReference>
<comment type="caution">
    <text evidence="4">The sequence shown here is derived from an EMBL/GenBank/DDBJ whole genome shotgun (WGS) entry which is preliminary data.</text>
</comment>
<keyword evidence="2" id="KW-0479">Metal-binding</keyword>
<comment type="cofactor">
    <cofactor evidence="1">
        <name>a divalent metal cation</name>
        <dbReference type="ChEBI" id="CHEBI:60240"/>
    </cofactor>
</comment>
<dbReference type="AlphaFoldDB" id="A0A839E790"/>
<evidence type="ECO:0000259" key="3">
    <source>
        <dbReference type="Pfam" id="PF13359"/>
    </source>
</evidence>
<evidence type="ECO:0000256" key="2">
    <source>
        <dbReference type="ARBA" id="ARBA00022723"/>
    </source>
</evidence>
<evidence type="ECO:0000313" key="4">
    <source>
        <dbReference type="EMBL" id="MBA8827775.1"/>
    </source>
</evidence>
<evidence type="ECO:0000256" key="1">
    <source>
        <dbReference type="ARBA" id="ARBA00001968"/>
    </source>
</evidence>
<feature type="domain" description="DDE Tnp4" evidence="3">
    <location>
        <begin position="14"/>
        <end position="135"/>
    </location>
</feature>
<name>A0A839E790_9PSEU</name>
<gene>
    <name evidence="4" type="ORF">FHX42_005182</name>
</gene>
<proteinExistence type="predicted"/>
<dbReference type="EMBL" id="JACGWZ010000010">
    <property type="protein sequence ID" value="MBA8827775.1"/>
    <property type="molecule type" value="Genomic_DNA"/>
</dbReference>